<feature type="non-terminal residue" evidence="5">
    <location>
        <position position="243"/>
    </location>
</feature>
<dbReference type="GO" id="GO:0051301">
    <property type="term" value="P:cell division"/>
    <property type="evidence" value="ECO:0007669"/>
    <property type="project" value="InterPro"/>
</dbReference>
<evidence type="ECO:0000256" key="2">
    <source>
        <dbReference type="SAM" id="MobiDB-lite"/>
    </source>
</evidence>
<dbReference type="Pfam" id="PF16331">
    <property type="entry name" value="TolA_bind_tri"/>
    <property type="match status" value="1"/>
</dbReference>
<organism evidence="5 6">
    <name type="scientific">Thauera phenolivorans</name>
    <dbReference type="NCBI Taxonomy" id="1792543"/>
    <lineage>
        <taxon>Bacteria</taxon>
        <taxon>Pseudomonadati</taxon>
        <taxon>Pseudomonadota</taxon>
        <taxon>Betaproteobacteria</taxon>
        <taxon>Rhodocyclales</taxon>
        <taxon>Zoogloeaceae</taxon>
        <taxon>Thauera</taxon>
    </lineage>
</organism>
<gene>
    <name evidence="5" type="primary">ybgF</name>
    <name evidence="5" type="ORF">GX576_15290</name>
</gene>
<feature type="signal peptide" evidence="3">
    <location>
        <begin position="1"/>
        <end position="21"/>
    </location>
</feature>
<feature type="domain" description="YbgF trimerisation" evidence="4">
    <location>
        <begin position="38"/>
        <end position="106"/>
    </location>
</feature>
<evidence type="ECO:0000256" key="3">
    <source>
        <dbReference type="SAM" id="SignalP"/>
    </source>
</evidence>
<feature type="coiled-coil region" evidence="1">
    <location>
        <begin position="51"/>
        <end position="85"/>
    </location>
</feature>
<evidence type="ECO:0000259" key="4">
    <source>
        <dbReference type="Pfam" id="PF16331"/>
    </source>
</evidence>
<dbReference type="InterPro" id="IPR034706">
    <property type="entry name" value="CpoB"/>
</dbReference>
<feature type="region of interest" description="Disordered" evidence="2">
    <location>
        <begin position="102"/>
        <end position="121"/>
    </location>
</feature>
<keyword evidence="3" id="KW-0732">Signal</keyword>
<evidence type="ECO:0000256" key="1">
    <source>
        <dbReference type="SAM" id="Coils"/>
    </source>
</evidence>
<feature type="chain" id="PRO_5031357612" evidence="3">
    <location>
        <begin position="22"/>
        <end position="243"/>
    </location>
</feature>
<dbReference type="EMBL" id="JAAYYV010000439">
    <property type="protein sequence ID" value="NLF55732.1"/>
    <property type="molecule type" value="Genomic_DNA"/>
</dbReference>
<name>A0A7X7LYS8_9RHOO</name>
<dbReference type="InterPro" id="IPR019734">
    <property type="entry name" value="TPR_rpt"/>
</dbReference>
<protein>
    <submittedName>
        <fullName evidence="5">Tol-pal system protein YbgF</fullName>
    </submittedName>
</protein>
<dbReference type="AlphaFoldDB" id="A0A7X7LYS8"/>
<dbReference type="HAMAP" id="MF_02066">
    <property type="entry name" value="CpoB"/>
    <property type="match status" value="1"/>
</dbReference>
<dbReference type="GO" id="GO:0070206">
    <property type="term" value="P:protein trimerization"/>
    <property type="evidence" value="ECO:0007669"/>
    <property type="project" value="InterPro"/>
</dbReference>
<dbReference type="NCBIfam" id="TIGR02795">
    <property type="entry name" value="tol_pal_ybgF"/>
    <property type="match status" value="1"/>
</dbReference>
<proteinExistence type="inferred from homology"/>
<dbReference type="InterPro" id="IPR014162">
    <property type="entry name" value="CpoB_C"/>
</dbReference>
<dbReference type="Gene3D" id="1.25.40.10">
    <property type="entry name" value="Tetratricopeptide repeat domain"/>
    <property type="match status" value="1"/>
</dbReference>
<dbReference type="Pfam" id="PF13174">
    <property type="entry name" value="TPR_6"/>
    <property type="match status" value="1"/>
</dbReference>
<dbReference type="InterPro" id="IPR011990">
    <property type="entry name" value="TPR-like_helical_dom_sf"/>
</dbReference>
<keyword evidence="1" id="KW-0175">Coiled coil</keyword>
<dbReference type="Proteomes" id="UP000536534">
    <property type="component" value="Unassembled WGS sequence"/>
</dbReference>
<dbReference type="InterPro" id="IPR032519">
    <property type="entry name" value="YbgF_tri"/>
</dbReference>
<dbReference type="Gene3D" id="1.20.5.110">
    <property type="match status" value="1"/>
</dbReference>
<dbReference type="Pfam" id="PF13432">
    <property type="entry name" value="TPR_16"/>
    <property type="match status" value="1"/>
</dbReference>
<evidence type="ECO:0000313" key="5">
    <source>
        <dbReference type="EMBL" id="NLF55732.1"/>
    </source>
</evidence>
<comment type="caution">
    <text evidence="5">The sequence shown here is derived from an EMBL/GenBank/DDBJ whole genome shotgun (WGS) entry which is preliminary data.</text>
</comment>
<reference evidence="5 6" key="1">
    <citation type="journal article" date="2020" name="Biotechnol. Biofuels">
        <title>New insights from the biogas microbiome by comprehensive genome-resolved metagenomics of nearly 1600 species originating from multiple anaerobic digesters.</title>
        <authorList>
            <person name="Campanaro S."/>
            <person name="Treu L."/>
            <person name="Rodriguez-R L.M."/>
            <person name="Kovalovszki A."/>
            <person name="Ziels R.M."/>
            <person name="Maus I."/>
            <person name="Zhu X."/>
            <person name="Kougias P.G."/>
            <person name="Basile A."/>
            <person name="Luo G."/>
            <person name="Schluter A."/>
            <person name="Konstantinidis K.T."/>
            <person name="Angelidaki I."/>
        </authorList>
    </citation>
    <scope>NUCLEOTIDE SEQUENCE [LARGE SCALE GENOMIC DNA]</scope>
    <source>
        <strain evidence="5">AS06rmzACSIP_256</strain>
    </source>
</reference>
<dbReference type="SUPFAM" id="SSF48452">
    <property type="entry name" value="TPR-like"/>
    <property type="match status" value="1"/>
</dbReference>
<sequence>MKRLLPLAALLALTSAGPAQAGLFDDAEARRQVNELRQEFESRIESTSRGQLELANQNEQLRGEIARLRGQIEVLLNEVESLKARQRDFYVDLDDRLRKIEGGPAAGAPAESAATTPADPAAESADYEAALGLLKAGKHREALSAFERFAREYPSGSFTPGAHFWAGNAALQTKDLAAASKHFDTVLTKWPQDPSAPDAMLGLANSQQATGDAAATRRTLQNLVDRYPQSNAAQIARQRLAAR</sequence>
<feature type="compositionally biased region" description="Low complexity" evidence="2">
    <location>
        <begin position="106"/>
        <end position="121"/>
    </location>
</feature>
<evidence type="ECO:0000313" key="6">
    <source>
        <dbReference type="Proteomes" id="UP000536534"/>
    </source>
</evidence>
<accession>A0A7X7LYS8</accession>